<dbReference type="OrthoDB" id="47730at2759"/>
<dbReference type="PANTHER" id="PTHR14911:SF13">
    <property type="entry name" value="TRNA (GUANINE(6)-N2)-METHYLTRANSFERASE THUMP3"/>
    <property type="match status" value="1"/>
</dbReference>
<dbReference type="WBParaSite" id="ACOC_0001144501-mRNA-1">
    <property type="protein sequence ID" value="ACOC_0001144501-mRNA-1"/>
    <property type="gene ID" value="ACOC_0001144501"/>
</dbReference>
<dbReference type="GO" id="GO:0003723">
    <property type="term" value="F:RNA binding"/>
    <property type="evidence" value="ECO:0007669"/>
    <property type="project" value="UniProtKB-UniRule"/>
</dbReference>
<dbReference type="SUPFAM" id="SSF143437">
    <property type="entry name" value="THUMP domain-like"/>
    <property type="match status" value="1"/>
</dbReference>
<keyword evidence="4" id="KW-0694">RNA-binding</keyword>
<dbReference type="GO" id="GO:0030488">
    <property type="term" value="P:tRNA methylation"/>
    <property type="evidence" value="ECO:0007669"/>
    <property type="project" value="TreeGrafter"/>
</dbReference>
<evidence type="ECO:0000313" key="7">
    <source>
        <dbReference type="Proteomes" id="UP000267027"/>
    </source>
</evidence>
<dbReference type="GO" id="GO:0043527">
    <property type="term" value="C:tRNA methyltransferase complex"/>
    <property type="evidence" value="ECO:0007669"/>
    <property type="project" value="UniProtKB-ARBA"/>
</dbReference>
<dbReference type="PANTHER" id="PTHR14911">
    <property type="entry name" value="THUMP DOMAIN-CONTAINING"/>
    <property type="match status" value="1"/>
</dbReference>
<dbReference type="STRING" id="334426.A0A158PLJ6"/>
<evidence type="ECO:0000256" key="1">
    <source>
        <dbReference type="ARBA" id="ARBA00004496"/>
    </source>
</evidence>
<dbReference type="Pfam" id="PF02926">
    <property type="entry name" value="THUMP"/>
    <property type="match status" value="1"/>
</dbReference>
<dbReference type="Gene3D" id="3.30.2130.30">
    <property type="match status" value="1"/>
</dbReference>
<proteinExistence type="predicted"/>
<evidence type="ECO:0000256" key="4">
    <source>
        <dbReference type="PROSITE-ProRule" id="PRU00529"/>
    </source>
</evidence>
<dbReference type="PROSITE" id="PS51165">
    <property type="entry name" value="THUMP"/>
    <property type="match status" value="1"/>
</dbReference>
<organism evidence="8">
    <name type="scientific">Angiostrongylus costaricensis</name>
    <name type="common">Nematode worm</name>
    <dbReference type="NCBI Taxonomy" id="334426"/>
    <lineage>
        <taxon>Eukaryota</taxon>
        <taxon>Metazoa</taxon>
        <taxon>Ecdysozoa</taxon>
        <taxon>Nematoda</taxon>
        <taxon>Chromadorea</taxon>
        <taxon>Rhabditida</taxon>
        <taxon>Rhabditina</taxon>
        <taxon>Rhabditomorpha</taxon>
        <taxon>Strongyloidea</taxon>
        <taxon>Metastrongylidae</taxon>
        <taxon>Angiostrongylus</taxon>
    </lineage>
</organism>
<dbReference type="GO" id="GO:0005737">
    <property type="term" value="C:cytoplasm"/>
    <property type="evidence" value="ECO:0007669"/>
    <property type="project" value="UniProtKB-SubCell"/>
</dbReference>
<gene>
    <name evidence="6" type="ORF">ACOC_LOCUS11446</name>
</gene>
<keyword evidence="2" id="KW-0489">Methyltransferase</keyword>
<dbReference type="OMA" id="RYRVTCE"/>
<keyword evidence="7" id="KW-1185">Reference proteome</keyword>
<dbReference type="InterPro" id="IPR000241">
    <property type="entry name" value="RlmKL-like_Mtase"/>
</dbReference>
<evidence type="ECO:0000313" key="8">
    <source>
        <dbReference type="WBParaSite" id="ACOC_0001144501-mRNA-1"/>
    </source>
</evidence>
<keyword evidence="2" id="KW-0808">Transferase</keyword>
<reference evidence="6 7" key="2">
    <citation type="submission" date="2018-11" db="EMBL/GenBank/DDBJ databases">
        <authorList>
            <consortium name="Pathogen Informatics"/>
        </authorList>
    </citation>
    <scope>NUCLEOTIDE SEQUENCE [LARGE SCALE GENOMIC DNA]</scope>
    <source>
        <strain evidence="6 7">Costa Rica</strain>
    </source>
</reference>
<feature type="domain" description="THUMP" evidence="5">
    <location>
        <begin position="34"/>
        <end position="138"/>
    </location>
</feature>
<dbReference type="EMBL" id="UYYA01004693">
    <property type="protein sequence ID" value="VDM63031.1"/>
    <property type="molecule type" value="Genomic_DNA"/>
</dbReference>
<evidence type="ECO:0000313" key="6">
    <source>
        <dbReference type="EMBL" id="VDM63031.1"/>
    </source>
</evidence>
<evidence type="ECO:0000256" key="2">
    <source>
        <dbReference type="ARBA" id="ARBA00022603"/>
    </source>
</evidence>
<evidence type="ECO:0000256" key="3">
    <source>
        <dbReference type="ARBA" id="ARBA00022694"/>
    </source>
</evidence>
<dbReference type="FunFam" id="3.40.50.150:FF:000073">
    <property type="entry name" value="THUMP domain containing 3"/>
    <property type="match status" value="1"/>
</dbReference>
<sequence length="334" mass="37459">MTLTCTSIQNFACFPTMFSKPLITIAEEILIRKLKRMENITNTYYCHSYSCSFYFFYSNSTQVLVHFSILRSQSEYRLRVTCNRAGEKSQHNFSSMDAARALGGQINNVFGWRADMKNFDMEVLLNIRNDCVLVMVALNKESLFKRNICAFGPTTMRPTMCYCMAALAQPKRGDIILDPMCGGGSIPLEGALAYDGCLFIGADIHPKAMQRCSENMYCDKQLLNSGSEVAFLCCDALLLPFPTSSINAIVTDLPFGKKIGSVGDNRVIYPRLLVEWERVVKAGGRLIVMTRDKRTLALNGGRWRTTWRRMVNVGGLQALCSLLINTKNSQGFPS</sequence>
<dbReference type="InterPro" id="IPR004114">
    <property type="entry name" value="THUMP_dom"/>
</dbReference>
<dbReference type="SMART" id="SM00981">
    <property type="entry name" value="THUMP"/>
    <property type="match status" value="1"/>
</dbReference>
<dbReference type="AlphaFoldDB" id="A0A158PLJ6"/>
<dbReference type="Pfam" id="PF01170">
    <property type="entry name" value="UPF0020"/>
    <property type="match status" value="1"/>
</dbReference>
<dbReference type="InterPro" id="IPR029063">
    <property type="entry name" value="SAM-dependent_MTases_sf"/>
</dbReference>
<dbReference type="CDD" id="cd02440">
    <property type="entry name" value="AdoMet_MTases"/>
    <property type="match status" value="1"/>
</dbReference>
<keyword evidence="3" id="KW-0819">tRNA processing</keyword>
<comment type="subcellular location">
    <subcellularLocation>
        <location evidence="1">Cytoplasm</location>
    </subcellularLocation>
</comment>
<dbReference type="SUPFAM" id="SSF53335">
    <property type="entry name" value="S-adenosyl-L-methionine-dependent methyltransferases"/>
    <property type="match status" value="1"/>
</dbReference>
<name>A0A158PLJ6_ANGCS</name>
<dbReference type="Gene3D" id="3.40.50.150">
    <property type="entry name" value="Vaccinia Virus protein VP39"/>
    <property type="match status" value="1"/>
</dbReference>
<reference evidence="8" key="1">
    <citation type="submission" date="2016-04" db="UniProtKB">
        <authorList>
            <consortium name="WormBaseParasite"/>
        </authorList>
    </citation>
    <scope>IDENTIFICATION</scope>
</reference>
<evidence type="ECO:0000259" key="5">
    <source>
        <dbReference type="PROSITE" id="PS51165"/>
    </source>
</evidence>
<dbReference type="Proteomes" id="UP000267027">
    <property type="component" value="Unassembled WGS sequence"/>
</dbReference>
<accession>A0A158PLJ6</accession>
<protein>
    <submittedName>
        <fullName evidence="8">THUMP domain-containing protein</fullName>
    </submittedName>
</protein>
<dbReference type="GO" id="GO:0016423">
    <property type="term" value="F:tRNA (guanine) methyltransferase activity"/>
    <property type="evidence" value="ECO:0007669"/>
    <property type="project" value="TreeGrafter"/>
</dbReference>